<dbReference type="AlphaFoldDB" id="A0A8S1UPV7"/>
<evidence type="ECO:0000313" key="1">
    <source>
        <dbReference type="EMBL" id="CAD8166227.1"/>
    </source>
</evidence>
<evidence type="ECO:0000313" key="2">
    <source>
        <dbReference type="Proteomes" id="UP000683925"/>
    </source>
</evidence>
<keyword evidence="2" id="KW-1185">Reference proteome</keyword>
<name>A0A8S1UPV7_PAROT</name>
<comment type="caution">
    <text evidence="1">The sequence shown here is derived from an EMBL/GenBank/DDBJ whole genome shotgun (WGS) entry which is preliminary data.</text>
</comment>
<sequence>MSYLNCKWKQHYIKKSAKITQLPRIRFQKDIRAKSIDDIFEKTKLNSQRDETKEEDNILRNSDRVMYNWQARIQQNTKEEPKFRSVSVALIKQKLQYEYEEDITTIHNKCGIKVVNQAQQMHNKAQPQSNNLSDYEKQKQQVNEIFKSLYTSHQEKRLNIERIVSDRPQRMKPIDWNEVRRKLPKDQIGTIYDPTRFQNLYEKFNNEIEANVPHGPFISFRQFLRERRGHFKD</sequence>
<dbReference type="EMBL" id="CAJJDP010000048">
    <property type="protein sequence ID" value="CAD8166227.1"/>
    <property type="molecule type" value="Genomic_DNA"/>
</dbReference>
<accession>A0A8S1UPV7</accession>
<organism evidence="1 2">
    <name type="scientific">Paramecium octaurelia</name>
    <dbReference type="NCBI Taxonomy" id="43137"/>
    <lineage>
        <taxon>Eukaryota</taxon>
        <taxon>Sar</taxon>
        <taxon>Alveolata</taxon>
        <taxon>Ciliophora</taxon>
        <taxon>Intramacronucleata</taxon>
        <taxon>Oligohymenophorea</taxon>
        <taxon>Peniculida</taxon>
        <taxon>Parameciidae</taxon>
        <taxon>Paramecium</taxon>
    </lineage>
</organism>
<dbReference type="Proteomes" id="UP000683925">
    <property type="component" value="Unassembled WGS sequence"/>
</dbReference>
<proteinExistence type="predicted"/>
<dbReference type="OrthoDB" id="289949at2759"/>
<reference evidence="1" key="1">
    <citation type="submission" date="2021-01" db="EMBL/GenBank/DDBJ databases">
        <authorList>
            <consortium name="Genoscope - CEA"/>
            <person name="William W."/>
        </authorList>
    </citation>
    <scope>NUCLEOTIDE SEQUENCE</scope>
</reference>
<gene>
    <name evidence="1" type="ORF">POCTA_138.1.T0480050</name>
</gene>
<protein>
    <submittedName>
        <fullName evidence="1">Uncharacterized protein</fullName>
    </submittedName>
</protein>
<dbReference type="OMA" id="TTIHNKC"/>